<keyword evidence="2" id="KW-1003">Cell membrane</keyword>
<dbReference type="GO" id="GO:0007165">
    <property type="term" value="P:signal transduction"/>
    <property type="evidence" value="ECO:0007669"/>
    <property type="project" value="UniProtKB-KW"/>
</dbReference>
<evidence type="ECO:0000313" key="11">
    <source>
        <dbReference type="EnsemblMetazoa" id="AEPI015048-PA"/>
    </source>
</evidence>
<feature type="transmembrane region" description="Helical" evidence="10">
    <location>
        <begin position="291"/>
        <end position="314"/>
    </location>
</feature>
<dbReference type="GO" id="GO:0005549">
    <property type="term" value="F:odorant binding"/>
    <property type="evidence" value="ECO:0007669"/>
    <property type="project" value="InterPro"/>
</dbReference>
<evidence type="ECO:0000256" key="1">
    <source>
        <dbReference type="ARBA" id="ARBA00004651"/>
    </source>
</evidence>
<reference evidence="12" key="1">
    <citation type="submission" date="2013-03" db="EMBL/GenBank/DDBJ databases">
        <title>The Genome Sequence of Anopheles epiroticus epiroticus2.</title>
        <authorList>
            <consortium name="The Broad Institute Genomics Platform"/>
            <person name="Neafsey D.E."/>
            <person name="Howell P."/>
            <person name="Walker B."/>
            <person name="Young S.K."/>
            <person name="Zeng Q."/>
            <person name="Gargeya S."/>
            <person name="Fitzgerald M."/>
            <person name="Haas B."/>
            <person name="Abouelleil A."/>
            <person name="Allen A.W."/>
            <person name="Alvarado L."/>
            <person name="Arachchi H.M."/>
            <person name="Berlin A.M."/>
            <person name="Chapman S.B."/>
            <person name="Gainer-Dewar J."/>
            <person name="Goldberg J."/>
            <person name="Griggs A."/>
            <person name="Gujja S."/>
            <person name="Hansen M."/>
            <person name="Howarth C."/>
            <person name="Imamovic A."/>
            <person name="Ireland A."/>
            <person name="Larimer J."/>
            <person name="McCowan C."/>
            <person name="Murphy C."/>
            <person name="Pearson M."/>
            <person name="Poon T.W."/>
            <person name="Priest M."/>
            <person name="Roberts A."/>
            <person name="Saif S."/>
            <person name="Shea T."/>
            <person name="Sisk P."/>
            <person name="Sykes S."/>
            <person name="Wortman J."/>
            <person name="Nusbaum C."/>
            <person name="Birren B."/>
        </authorList>
    </citation>
    <scope>NUCLEOTIDE SEQUENCE [LARGE SCALE GENOMIC DNA]</scope>
    <source>
        <strain evidence="12">Epiroticus2</strain>
    </source>
</reference>
<dbReference type="Pfam" id="PF02949">
    <property type="entry name" value="7tm_6"/>
    <property type="match status" value="1"/>
</dbReference>
<accession>A0A182PYY0</accession>
<dbReference type="Proteomes" id="UP000075885">
    <property type="component" value="Unassembled WGS sequence"/>
</dbReference>
<dbReference type="PANTHER" id="PTHR21137">
    <property type="entry name" value="ODORANT RECEPTOR"/>
    <property type="match status" value="1"/>
</dbReference>
<dbReference type="VEuPathDB" id="VectorBase:AEPI015048"/>
<feature type="transmembrane region" description="Helical" evidence="10">
    <location>
        <begin position="262"/>
        <end position="285"/>
    </location>
</feature>
<keyword evidence="8" id="KW-0675">Receptor</keyword>
<evidence type="ECO:0000256" key="4">
    <source>
        <dbReference type="ARBA" id="ARBA00022692"/>
    </source>
</evidence>
<protein>
    <recommendedName>
        <fullName evidence="13">Odorant receptor</fullName>
    </recommendedName>
</protein>
<feature type="transmembrane region" description="Helical" evidence="10">
    <location>
        <begin position="172"/>
        <end position="195"/>
    </location>
</feature>
<dbReference type="GO" id="GO:0005886">
    <property type="term" value="C:plasma membrane"/>
    <property type="evidence" value="ECO:0007669"/>
    <property type="project" value="UniProtKB-SubCell"/>
</dbReference>
<keyword evidence="5" id="KW-0552">Olfaction</keyword>
<dbReference type="AlphaFoldDB" id="A0A182PYY0"/>
<evidence type="ECO:0000256" key="6">
    <source>
        <dbReference type="ARBA" id="ARBA00022989"/>
    </source>
</evidence>
<feature type="transmembrane region" description="Helical" evidence="10">
    <location>
        <begin position="35"/>
        <end position="54"/>
    </location>
</feature>
<evidence type="ECO:0000256" key="5">
    <source>
        <dbReference type="ARBA" id="ARBA00022725"/>
    </source>
</evidence>
<keyword evidence="6 10" id="KW-1133">Transmembrane helix</keyword>
<evidence type="ECO:0008006" key="13">
    <source>
        <dbReference type="Google" id="ProtNLM"/>
    </source>
</evidence>
<evidence type="ECO:0000256" key="9">
    <source>
        <dbReference type="ARBA" id="ARBA00023224"/>
    </source>
</evidence>
<dbReference type="GO" id="GO:0004984">
    <property type="term" value="F:olfactory receptor activity"/>
    <property type="evidence" value="ECO:0007669"/>
    <property type="project" value="InterPro"/>
</dbReference>
<evidence type="ECO:0000256" key="2">
    <source>
        <dbReference type="ARBA" id="ARBA00022475"/>
    </source>
</evidence>
<dbReference type="STRING" id="199890.A0A182PYY0"/>
<keyword evidence="7 10" id="KW-0472">Membrane</keyword>
<comment type="subcellular location">
    <subcellularLocation>
        <location evidence="1">Cell membrane</location>
        <topology evidence="1">Multi-pass membrane protein</topology>
    </subcellularLocation>
</comment>
<reference evidence="11" key="2">
    <citation type="submission" date="2020-05" db="UniProtKB">
        <authorList>
            <consortium name="EnsemblMetazoa"/>
        </authorList>
    </citation>
    <scope>IDENTIFICATION</scope>
    <source>
        <strain evidence="11">Epiroticus2</strain>
    </source>
</reference>
<dbReference type="InterPro" id="IPR004117">
    <property type="entry name" value="7tm6_olfct_rcpt"/>
</dbReference>
<evidence type="ECO:0000256" key="10">
    <source>
        <dbReference type="SAM" id="Phobius"/>
    </source>
</evidence>
<evidence type="ECO:0000256" key="3">
    <source>
        <dbReference type="ARBA" id="ARBA00022606"/>
    </source>
</evidence>
<keyword evidence="3" id="KW-0716">Sensory transduction</keyword>
<dbReference type="EnsemblMetazoa" id="AEPI015048-RA">
    <property type="protein sequence ID" value="AEPI015048-PA"/>
    <property type="gene ID" value="AEPI015048"/>
</dbReference>
<name>A0A182PYY0_9DIPT</name>
<organism evidence="11 12">
    <name type="scientific">Anopheles epiroticus</name>
    <dbReference type="NCBI Taxonomy" id="199890"/>
    <lineage>
        <taxon>Eukaryota</taxon>
        <taxon>Metazoa</taxon>
        <taxon>Ecdysozoa</taxon>
        <taxon>Arthropoda</taxon>
        <taxon>Hexapoda</taxon>
        <taxon>Insecta</taxon>
        <taxon>Pterygota</taxon>
        <taxon>Neoptera</taxon>
        <taxon>Endopterygota</taxon>
        <taxon>Diptera</taxon>
        <taxon>Nematocera</taxon>
        <taxon>Culicoidea</taxon>
        <taxon>Culicidae</taxon>
        <taxon>Anophelinae</taxon>
        <taxon>Anopheles</taxon>
    </lineage>
</organism>
<keyword evidence="9" id="KW-0807">Transducer</keyword>
<evidence type="ECO:0000256" key="8">
    <source>
        <dbReference type="ARBA" id="ARBA00023170"/>
    </source>
</evidence>
<keyword evidence="4 10" id="KW-0812">Transmembrane</keyword>
<sequence length="386" mass="44523">MATVESFRKLLKSLINCSKVIGVEIWTAPGKLLPASYFLFSQVLVYYISTVYTVRKYSGDTLRMMKVLITLGTTVQLSIKWWIGHAKANEVQIITNEIEVDLLGRFENGSAEADQLKHRTGRIVWLLFRVSTISMTCASVGFGLYPLFVYMINGAVMPLFMFELQYIDLNTTTGYVMNLVFLVNIVILATVGAILSDFMFFMNSMYAIANADIFIVHMHELEIMLNERNPEEKLQSNLRDQWIMCMSDHQQTTSFLSLMEDIYGFFSLVQVVMGVITLCDGMLLVALTDWYPSYCFLLAMFTQMSIYFVIGHFVELKIHDMYDKVISMPWYKLPPKEQKEFGLLMCRQQRVTTFTACGLMTMNFEAYMSVLRALYQFFVMLMQYVA</sequence>
<dbReference type="PANTHER" id="PTHR21137:SF35">
    <property type="entry name" value="ODORANT RECEPTOR 19A-RELATED"/>
    <property type="match status" value="1"/>
</dbReference>
<keyword evidence="12" id="KW-1185">Reference proteome</keyword>
<proteinExistence type="predicted"/>
<evidence type="ECO:0000256" key="7">
    <source>
        <dbReference type="ARBA" id="ARBA00023136"/>
    </source>
</evidence>
<feature type="transmembrane region" description="Helical" evidence="10">
    <location>
        <begin position="126"/>
        <end position="152"/>
    </location>
</feature>
<evidence type="ECO:0000313" key="12">
    <source>
        <dbReference type="Proteomes" id="UP000075885"/>
    </source>
</evidence>